<dbReference type="PANTHER" id="PTHR47062:SF1">
    <property type="entry name" value="SMALL HEAT SHOCK PROTEIN IBPA"/>
    <property type="match status" value="1"/>
</dbReference>
<dbReference type="InterPro" id="IPR002068">
    <property type="entry name" value="A-crystallin/Hsp20_dom"/>
</dbReference>
<evidence type="ECO:0000313" key="7">
    <source>
        <dbReference type="Proteomes" id="UP000676409"/>
    </source>
</evidence>
<evidence type="ECO:0000256" key="1">
    <source>
        <dbReference type="ARBA" id="ARBA00023016"/>
    </source>
</evidence>
<dbReference type="PROSITE" id="PS01031">
    <property type="entry name" value="SHSP"/>
    <property type="match status" value="1"/>
</dbReference>
<reference evidence="6" key="1">
    <citation type="submission" date="2021-04" db="EMBL/GenBank/DDBJ databases">
        <title>The complete genome sequence of Caulobacter sp. S6.</title>
        <authorList>
            <person name="Tang Y."/>
            <person name="Ouyang W."/>
            <person name="Liu Q."/>
            <person name="Huang B."/>
            <person name="Guo Z."/>
            <person name="Lei P."/>
        </authorList>
    </citation>
    <scope>NUCLEOTIDE SEQUENCE</scope>
    <source>
        <strain evidence="6">S6</strain>
    </source>
</reference>
<feature type="compositionally biased region" description="Polar residues" evidence="4">
    <location>
        <begin position="137"/>
        <end position="146"/>
    </location>
</feature>
<protein>
    <submittedName>
        <fullName evidence="6">Hsp20 family protein</fullName>
    </submittedName>
</protein>
<feature type="region of interest" description="Disordered" evidence="4">
    <location>
        <begin position="131"/>
        <end position="159"/>
    </location>
</feature>
<dbReference type="PANTHER" id="PTHR47062">
    <property type="match status" value="1"/>
</dbReference>
<feature type="domain" description="SHSP" evidence="5">
    <location>
        <begin position="30"/>
        <end position="141"/>
    </location>
</feature>
<sequence>MRTAIDFSPLYRSMIGVDRMASLMDAAMKSDGDVTYPPYDIEKTGEDNYRISLAVAGFALSELQVTAQPNLLTVAGRKPHREEKTSFLHHSIATRSFERRFELADYVVVKAASLEHGLLVIDLAREVPEPLKPRQVEIQTSPQTAQPERLKDHGARRAA</sequence>
<evidence type="ECO:0000256" key="4">
    <source>
        <dbReference type="SAM" id="MobiDB-lite"/>
    </source>
</evidence>
<evidence type="ECO:0000259" key="5">
    <source>
        <dbReference type="PROSITE" id="PS01031"/>
    </source>
</evidence>
<dbReference type="RefSeq" id="WP_211939326.1">
    <property type="nucleotide sequence ID" value="NZ_CP073078.1"/>
</dbReference>
<proteinExistence type="inferred from homology"/>
<organism evidence="6 7">
    <name type="scientific">Phenylobacterium montanum</name>
    <dbReference type="NCBI Taxonomy" id="2823693"/>
    <lineage>
        <taxon>Bacteria</taxon>
        <taxon>Pseudomonadati</taxon>
        <taxon>Pseudomonadota</taxon>
        <taxon>Alphaproteobacteria</taxon>
        <taxon>Caulobacterales</taxon>
        <taxon>Caulobacteraceae</taxon>
        <taxon>Phenylobacterium</taxon>
    </lineage>
</organism>
<dbReference type="AlphaFoldDB" id="A0A975G298"/>
<feature type="compositionally biased region" description="Basic and acidic residues" evidence="4">
    <location>
        <begin position="148"/>
        <end position="159"/>
    </location>
</feature>
<keyword evidence="7" id="KW-1185">Reference proteome</keyword>
<dbReference type="InterPro" id="IPR037913">
    <property type="entry name" value="ACD_IbpA/B"/>
</dbReference>
<dbReference type="Pfam" id="PF00011">
    <property type="entry name" value="HSP20"/>
    <property type="match status" value="1"/>
</dbReference>
<dbReference type="SUPFAM" id="SSF49764">
    <property type="entry name" value="HSP20-like chaperones"/>
    <property type="match status" value="1"/>
</dbReference>
<dbReference type="CDD" id="cd06470">
    <property type="entry name" value="ACD_IbpA-B_like"/>
    <property type="match status" value="1"/>
</dbReference>
<gene>
    <name evidence="6" type="ORF">KCG34_05180</name>
</gene>
<comment type="similarity">
    <text evidence="2 3">Belongs to the small heat shock protein (HSP20) family.</text>
</comment>
<dbReference type="InterPro" id="IPR008978">
    <property type="entry name" value="HSP20-like_chaperone"/>
</dbReference>
<dbReference type="Gene3D" id="2.60.40.790">
    <property type="match status" value="1"/>
</dbReference>
<accession>A0A975G298</accession>
<evidence type="ECO:0000256" key="2">
    <source>
        <dbReference type="PROSITE-ProRule" id="PRU00285"/>
    </source>
</evidence>
<name>A0A975G298_9CAUL</name>
<evidence type="ECO:0000313" key="6">
    <source>
        <dbReference type="EMBL" id="QUD89274.1"/>
    </source>
</evidence>
<dbReference type="EMBL" id="CP073078">
    <property type="protein sequence ID" value="QUD89274.1"/>
    <property type="molecule type" value="Genomic_DNA"/>
</dbReference>
<keyword evidence="1" id="KW-0346">Stress response</keyword>
<evidence type="ECO:0000256" key="3">
    <source>
        <dbReference type="RuleBase" id="RU003616"/>
    </source>
</evidence>
<dbReference type="Proteomes" id="UP000676409">
    <property type="component" value="Chromosome"/>
</dbReference>
<dbReference type="KEGG" id="caul:KCG34_05180"/>